<dbReference type="Proteomes" id="UP001448207">
    <property type="component" value="Unassembled WGS sequence"/>
</dbReference>
<evidence type="ECO:0000313" key="3">
    <source>
        <dbReference type="Proteomes" id="UP001448207"/>
    </source>
</evidence>
<reference evidence="2 3" key="1">
    <citation type="submission" date="2024-04" db="EMBL/GenBank/DDBJ databases">
        <title>Symmetric and asymmetric DNA N6-adenine methylation regulates different biological responses in Mucorales.</title>
        <authorList>
            <consortium name="Lawrence Berkeley National Laboratory"/>
            <person name="Lax C."/>
            <person name="Mondo S.J."/>
            <person name="Osorio-Concepcion M."/>
            <person name="Muszewska A."/>
            <person name="Corrochano-Luque M."/>
            <person name="Gutierrez G."/>
            <person name="Riley R."/>
            <person name="Lipzen A."/>
            <person name="Guo J."/>
            <person name="Hundley H."/>
            <person name="Amirebrahimi M."/>
            <person name="Ng V."/>
            <person name="Lorenzo-Gutierrez D."/>
            <person name="Binder U."/>
            <person name="Yang J."/>
            <person name="Song Y."/>
            <person name="Canovas D."/>
            <person name="Navarro E."/>
            <person name="Freitag M."/>
            <person name="Gabaldon T."/>
            <person name="Grigoriev I.V."/>
            <person name="Corrochano L.M."/>
            <person name="Nicolas F.E."/>
            <person name="Garre V."/>
        </authorList>
    </citation>
    <scope>NUCLEOTIDE SEQUENCE [LARGE SCALE GENOMIC DNA]</scope>
    <source>
        <strain evidence="2 3">L51</strain>
    </source>
</reference>
<accession>A0ABR3BA86</accession>
<proteinExistence type="predicted"/>
<feature type="domain" description="Thioesterase" evidence="1">
    <location>
        <begin position="123"/>
        <end position="196"/>
    </location>
</feature>
<dbReference type="InterPro" id="IPR006683">
    <property type="entry name" value="Thioestr_dom"/>
</dbReference>
<dbReference type="SUPFAM" id="SSF54637">
    <property type="entry name" value="Thioesterase/thiol ester dehydrase-isomerase"/>
    <property type="match status" value="1"/>
</dbReference>
<sequence>MDISCTKETNDMGDLVPSICSARDRRNRYIYTVKRGTSILEYRQLSLSLSLILYTIIKMSYKLYADEEYSDTRSVLAYLTDPKLAHWSKSIIDNIDWFCIKPNTFMCQFNPDRDNCQSFLTEHGGHVGSLMDICSSIAVTTATDGRAWDRHGMTTHLSTQFYKPLVINTPVVMTSKIITISETSAIVETRIYNLDDPDSQYAFGIHKHVYIRNPKL</sequence>
<dbReference type="InterPro" id="IPR029069">
    <property type="entry name" value="HotDog_dom_sf"/>
</dbReference>
<protein>
    <recommendedName>
        <fullName evidence="1">Thioesterase domain-containing protein</fullName>
    </recommendedName>
</protein>
<dbReference type="EMBL" id="JBCLYO010000002">
    <property type="protein sequence ID" value="KAL0092906.1"/>
    <property type="molecule type" value="Genomic_DNA"/>
</dbReference>
<dbReference type="Pfam" id="PF03061">
    <property type="entry name" value="4HBT"/>
    <property type="match status" value="1"/>
</dbReference>
<evidence type="ECO:0000313" key="2">
    <source>
        <dbReference type="EMBL" id="KAL0092906.1"/>
    </source>
</evidence>
<keyword evidence="3" id="KW-1185">Reference proteome</keyword>
<name>A0ABR3BA86_PHYBL</name>
<comment type="caution">
    <text evidence="2">The sequence shown here is derived from an EMBL/GenBank/DDBJ whole genome shotgun (WGS) entry which is preliminary data.</text>
</comment>
<gene>
    <name evidence="2" type="ORF">J3Q64DRAFT_1234237</name>
</gene>
<dbReference type="Gene3D" id="3.10.129.10">
    <property type="entry name" value="Hotdog Thioesterase"/>
    <property type="match status" value="1"/>
</dbReference>
<organism evidence="2 3">
    <name type="scientific">Phycomyces blakesleeanus</name>
    <dbReference type="NCBI Taxonomy" id="4837"/>
    <lineage>
        <taxon>Eukaryota</taxon>
        <taxon>Fungi</taxon>
        <taxon>Fungi incertae sedis</taxon>
        <taxon>Mucoromycota</taxon>
        <taxon>Mucoromycotina</taxon>
        <taxon>Mucoromycetes</taxon>
        <taxon>Mucorales</taxon>
        <taxon>Phycomycetaceae</taxon>
        <taxon>Phycomyces</taxon>
    </lineage>
</organism>
<evidence type="ECO:0000259" key="1">
    <source>
        <dbReference type="Pfam" id="PF03061"/>
    </source>
</evidence>